<protein>
    <submittedName>
        <fullName evidence="7">RNA exonuclease Rex3</fullName>
    </submittedName>
</protein>
<organism evidence="7 8">
    <name type="scientific">Ajellomyces dermatitidis (strain ER-3 / ATCC MYA-2586)</name>
    <name type="common">Blastomyces dermatitidis</name>
    <dbReference type="NCBI Taxonomy" id="559297"/>
    <lineage>
        <taxon>Eukaryota</taxon>
        <taxon>Fungi</taxon>
        <taxon>Dikarya</taxon>
        <taxon>Ascomycota</taxon>
        <taxon>Pezizomycotina</taxon>
        <taxon>Eurotiomycetes</taxon>
        <taxon>Eurotiomycetidae</taxon>
        <taxon>Onygenales</taxon>
        <taxon>Ajellomycetaceae</taxon>
        <taxon>Blastomyces</taxon>
    </lineage>
</organism>
<feature type="domain" description="Exonuclease" evidence="6">
    <location>
        <begin position="433"/>
        <end position="640"/>
    </location>
</feature>
<sequence length="709" mass="77311">MMFNHLGLFKNVLCPEGDRCGLLNCIFSHTNKECIPRSVVPPPLSTPVSDAVSPAASMDDEPLRKRRRIEGAPETRIPNGKEQEQISKSRGNGVVKELHENPNRPSHGNSQNLISVTRTVSAPTVSRRVTASTAGRLPRSTPSNTAKQNGDTHPQRQIKKEPLNPRHIARPPASHTVRMSILTKLHDAMVQLNQEVIKKNDSSKQALILSADELVAMALDEEEEAAKEHSSVYANVIKLRIAKLRKMARDEWENNVSTYIVAKFGLPAGNKKPEEPDGEISTGLNNEEEISLLSKLHASREHLDKAGYVTAAPTNDEIEVAKRGAEAAQGWEQCERCNGRFQVFPGRREDGLLATGGPCTYHHSRPLRPLKKKTDQITGHKESYYPCCNETIGTSSGCTKAKWHVFKVSEVKRLAAVLQFKETPRQSNKPTLPPVCFDCEMGYTTLGLELIRLTAISWPEGKTLLDILVKPIGEILDLNSRYSGVRPEHFINASPHDASSSTASPTVATSPTIQPDSQQTPQPSSDEKNASQSQALRVVDSPSTARDLLFQLLQPETPLIGHALENDLNACRIIHPTIVDTALLYPHPGGLPYRFGLRALTRKFLNRHIQAGGGEMGHDSLEDAKATGDLVRLKIRETWRALQRVGYSFEKGRLVAPLGGGVKDGVATGQEKGSGILSGGSGGSGVLGRGAGTKRKEGEEGVAIPGNQM</sequence>
<keyword evidence="8" id="KW-1185">Reference proteome</keyword>
<feature type="region of interest" description="Disordered" evidence="5">
    <location>
        <begin position="489"/>
        <end position="537"/>
    </location>
</feature>
<feature type="compositionally biased region" description="Polar residues" evidence="5">
    <location>
        <begin position="140"/>
        <end position="152"/>
    </location>
</feature>
<dbReference type="InterPro" id="IPR012337">
    <property type="entry name" value="RNaseH-like_sf"/>
</dbReference>
<evidence type="ECO:0000256" key="3">
    <source>
        <dbReference type="ARBA" id="ARBA00022801"/>
    </source>
</evidence>
<evidence type="ECO:0000256" key="4">
    <source>
        <dbReference type="ARBA" id="ARBA00022839"/>
    </source>
</evidence>
<evidence type="ECO:0000313" key="8">
    <source>
        <dbReference type="Proteomes" id="UP000002039"/>
    </source>
</evidence>
<feature type="compositionally biased region" description="Gly residues" evidence="5">
    <location>
        <begin position="676"/>
        <end position="691"/>
    </location>
</feature>
<dbReference type="InterPro" id="IPR013520">
    <property type="entry name" value="Ribonucl_H"/>
</dbReference>
<feature type="region of interest" description="Disordered" evidence="5">
    <location>
        <begin position="667"/>
        <end position="709"/>
    </location>
</feature>
<dbReference type="PANTHER" id="PTHR12801:SF112">
    <property type="entry name" value="RNA EXONUCLEASE 3"/>
    <property type="match status" value="1"/>
</dbReference>
<evidence type="ECO:0000259" key="6">
    <source>
        <dbReference type="SMART" id="SM00479"/>
    </source>
</evidence>
<dbReference type="CDD" id="cd06145">
    <property type="entry name" value="REX1_like"/>
    <property type="match status" value="1"/>
</dbReference>
<feature type="compositionally biased region" description="Basic and acidic residues" evidence="5">
    <location>
        <begin position="69"/>
        <end position="87"/>
    </location>
</feature>
<dbReference type="InterPro" id="IPR047021">
    <property type="entry name" value="REXO1/3/4-like"/>
</dbReference>
<keyword evidence="3" id="KW-0378">Hydrolase</keyword>
<dbReference type="RefSeq" id="XP_045278239.1">
    <property type="nucleotide sequence ID" value="XM_045422642.1"/>
</dbReference>
<accession>A0ABM9YIJ1</accession>
<proteinExistence type="inferred from homology"/>
<keyword evidence="4 7" id="KW-0269">Exonuclease</keyword>
<dbReference type="SMART" id="SM00479">
    <property type="entry name" value="EXOIII"/>
    <property type="match status" value="1"/>
</dbReference>
<dbReference type="GO" id="GO:0004527">
    <property type="term" value="F:exonuclease activity"/>
    <property type="evidence" value="ECO:0007669"/>
    <property type="project" value="UniProtKB-KW"/>
</dbReference>
<comment type="similarity">
    <text evidence="1">Belongs to the REXO1/REXO3 family.</text>
</comment>
<dbReference type="InterPro" id="IPR034922">
    <property type="entry name" value="REX1-like_exo"/>
</dbReference>
<dbReference type="Proteomes" id="UP000002039">
    <property type="component" value="Unassembled WGS sequence"/>
</dbReference>
<evidence type="ECO:0000256" key="1">
    <source>
        <dbReference type="ARBA" id="ARBA00006357"/>
    </source>
</evidence>
<reference evidence="8" key="1">
    <citation type="journal article" date="2015" name="PLoS Genet.">
        <title>The dynamic genome and transcriptome of the human fungal pathogen Blastomyces and close relative Emmonsia.</title>
        <authorList>
            <person name="Munoz J.F."/>
            <person name="Gauthier G.M."/>
            <person name="Desjardins C.A."/>
            <person name="Gallo J.E."/>
            <person name="Holder J."/>
            <person name="Sullivan T.D."/>
            <person name="Marty A.J."/>
            <person name="Carmen J.C."/>
            <person name="Chen Z."/>
            <person name="Ding L."/>
            <person name="Gujja S."/>
            <person name="Magrini V."/>
            <person name="Misas E."/>
            <person name="Mitreva M."/>
            <person name="Priest M."/>
            <person name="Saif S."/>
            <person name="Whiston E.A."/>
            <person name="Young S."/>
            <person name="Zeng Q."/>
            <person name="Goldman W.E."/>
            <person name="Mardis E.R."/>
            <person name="Taylor J.W."/>
            <person name="McEwen J.G."/>
            <person name="Clay O.K."/>
            <person name="Klein B.S."/>
            <person name="Cuomo C.A."/>
        </authorList>
    </citation>
    <scope>NUCLEOTIDE SEQUENCE [LARGE SCALE GENOMIC DNA]</scope>
    <source>
        <strain evidence="8">ER-3 / ATCC MYA-2586</strain>
    </source>
</reference>
<dbReference type="Gene3D" id="3.30.420.10">
    <property type="entry name" value="Ribonuclease H-like superfamily/Ribonuclease H"/>
    <property type="match status" value="1"/>
</dbReference>
<feature type="compositionally biased region" description="Low complexity" evidence="5">
    <location>
        <begin position="498"/>
        <end position="524"/>
    </location>
</feature>
<feature type="region of interest" description="Disordered" evidence="5">
    <location>
        <begin position="43"/>
        <end position="170"/>
    </location>
</feature>
<dbReference type="SUPFAM" id="SSF53098">
    <property type="entry name" value="Ribonuclease H-like"/>
    <property type="match status" value="1"/>
</dbReference>
<evidence type="ECO:0000256" key="2">
    <source>
        <dbReference type="ARBA" id="ARBA00022722"/>
    </source>
</evidence>
<name>A0ABM9YIJ1_AJEDR</name>
<evidence type="ECO:0000256" key="5">
    <source>
        <dbReference type="SAM" id="MobiDB-lite"/>
    </source>
</evidence>
<dbReference type="EMBL" id="EQ999979">
    <property type="protein sequence ID" value="EEQ91768.2"/>
    <property type="molecule type" value="Genomic_DNA"/>
</dbReference>
<evidence type="ECO:0000313" key="7">
    <source>
        <dbReference type="EMBL" id="EEQ91768.2"/>
    </source>
</evidence>
<gene>
    <name evidence="7" type="ORF">BDCG_06888</name>
</gene>
<keyword evidence="2" id="KW-0540">Nuclease</keyword>
<feature type="compositionally biased region" description="Polar residues" evidence="5">
    <location>
        <begin position="103"/>
        <end position="133"/>
    </location>
</feature>
<dbReference type="PANTHER" id="PTHR12801">
    <property type="entry name" value="RNA EXONUCLEASE REXO1 / RECO3 FAMILY MEMBER-RELATED"/>
    <property type="match status" value="1"/>
</dbReference>
<dbReference type="GeneID" id="69028703"/>
<dbReference type="InterPro" id="IPR036397">
    <property type="entry name" value="RNaseH_sf"/>
</dbReference>